<dbReference type="EMBL" id="CAJVCE010000008">
    <property type="protein sequence ID" value="CAG7644377.1"/>
    <property type="molecule type" value="Genomic_DNA"/>
</dbReference>
<evidence type="ECO:0000256" key="1">
    <source>
        <dbReference type="ARBA" id="ARBA00022801"/>
    </source>
</evidence>
<name>A0ABM8VJ54_9BACL</name>
<evidence type="ECO:0000259" key="2">
    <source>
        <dbReference type="Pfam" id="PF20434"/>
    </source>
</evidence>
<dbReference type="EC" id="3.1.1.-" evidence="3"/>
<feature type="domain" description="BD-FAE-like" evidence="2">
    <location>
        <begin position="87"/>
        <end position="296"/>
    </location>
</feature>
<keyword evidence="1 3" id="KW-0378">Hydrolase</keyword>
<dbReference type="Proteomes" id="UP000730618">
    <property type="component" value="Unassembled WGS sequence"/>
</dbReference>
<dbReference type="Pfam" id="PF20434">
    <property type="entry name" value="BD-FAE"/>
    <property type="match status" value="1"/>
</dbReference>
<evidence type="ECO:0000313" key="4">
    <source>
        <dbReference type="Proteomes" id="UP000730618"/>
    </source>
</evidence>
<sequence length="349" mass="37512">MGMFVMLAAVLNVTGCSPREKEQLSAEPAFAPALSEARGLPGEAPVLAQPAVSVAPKGVKLFEDVEIGMAGSRKLYTSIAIPDTPPESPLPVMVYIHGGGWNHGNRKDALRSISGYVTKRGYIGVSLEYRLTPEAAFPAQIQDVKLEIRYLRAHAKQYHLDPSRIGVWGVSAGGHLASLLGTTGDLTPDAEVTLDNGKKVKDIDLGGSSGWQQYSDQVQAVADWYGPADFTTPEADKYKSLTALLGNKSALSVPDLARLAMPGTYASPSTPPFWIRHGDADTTIPFSNSEKFAKQLEDAGAPVVDFKIVPGQGHGFKGEEAAQASEEAWAFMDKYVKNRVVTEPILFKK</sequence>
<reference evidence="3 4" key="1">
    <citation type="submission" date="2021-06" db="EMBL/GenBank/DDBJ databases">
        <authorList>
            <person name="Criscuolo A."/>
        </authorList>
    </citation>
    <scope>NUCLEOTIDE SEQUENCE [LARGE SCALE GENOMIC DNA]</scope>
    <source>
        <strain evidence="4">CIP 111802</strain>
    </source>
</reference>
<dbReference type="PANTHER" id="PTHR48081">
    <property type="entry name" value="AB HYDROLASE SUPERFAMILY PROTEIN C4A8.06C"/>
    <property type="match status" value="1"/>
</dbReference>
<proteinExistence type="predicted"/>
<dbReference type="RefSeq" id="WP_218099559.1">
    <property type="nucleotide sequence ID" value="NZ_CAJVCE010000008.1"/>
</dbReference>
<gene>
    <name evidence="3" type="primary">aes_2</name>
    <name evidence="3" type="ORF">PAECIP111802_03246</name>
</gene>
<comment type="caution">
    <text evidence="3">The sequence shown here is derived from an EMBL/GenBank/DDBJ whole genome shotgun (WGS) entry which is preliminary data.</text>
</comment>
<organism evidence="3 4">
    <name type="scientific">Paenibacillus allorhizosphaerae</name>
    <dbReference type="NCBI Taxonomy" id="2849866"/>
    <lineage>
        <taxon>Bacteria</taxon>
        <taxon>Bacillati</taxon>
        <taxon>Bacillota</taxon>
        <taxon>Bacilli</taxon>
        <taxon>Bacillales</taxon>
        <taxon>Paenibacillaceae</taxon>
        <taxon>Paenibacillus</taxon>
    </lineage>
</organism>
<keyword evidence="4" id="KW-1185">Reference proteome</keyword>
<dbReference type="InterPro" id="IPR050300">
    <property type="entry name" value="GDXG_lipolytic_enzyme"/>
</dbReference>
<dbReference type="PANTHER" id="PTHR48081:SF13">
    <property type="entry name" value="ALPHA_BETA HYDROLASE"/>
    <property type="match status" value="1"/>
</dbReference>
<evidence type="ECO:0000313" key="3">
    <source>
        <dbReference type="EMBL" id="CAG7644377.1"/>
    </source>
</evidence>
<dbReference type="InterPro" id="IPR049492">
    <property type="entry name" value="BD-FAE-like_dom"/>
</dbReference>
<accession>A0ABM8VJ54</accession>
<protein>
    <submittedName>
        <fullName evidence="3">Acetyl esterase</fullName>
        <ecNumber evidence="3">3.1.1.-</ecNumber>
    </submittedName>
</protein>
<dbReference type="GO" id="GO:0016787">
    <property type="term" value="F:hydrolase activity"/>
    <property type="evidence" value="ECO:0007669"/>
    <property type="project" value="UniProtKB-KW"/>
</dbReference>